<dbReference type="EMBL" id="JAACJJ010000059">
    <property type="protein sequence ID" value="KAF5309411.1"/>
    <property type="molecule type" value="Genomic_DNA"/>
</dbReference>
<protein>
    <submittedName>
        <fullName evidence="1">Uncharacterized protein</fullName>
    </submittedName>
</protein>
<comment type="caution">
    <text evidence="1">The sequence shown here is derived from an EMBL/GenBank/DDBJ whole genome shotgun (WGS) entry which is preliminary data.</text>
</comment>
<accession>A0A8H5AR54</accession>
<name>A0A8H5AR54_9AGAR</name>
<gene>
    <name evidence="1" type="ORF">D9619_012371</name>
</gene>
<evidence type="ECO:0000313" key="2">
    <source>
        <dbReference type="Proteomes" id="UP000567179"/>
    </source>
</evidence>
<proteinExistence type="predicted"/>
<dbReference type="AlphaFoldDB" id="A0A8H5AR54"/>
<sequence>MAIFCSSQCAISICSPCQQLQHSQDEVGVAREILQAAEVALRDAKRCRAAHLESMNMRKAAVTKLPPEIMRTIIDIYMKFPEHDLDPREYSPSRPTIDHAGFERFAAVPLFFSAQSASTGVPPPVPM</sequence>
<evidence type="ECO:0000313" key="1">
    <source>
        <dbReference type="EMBL" id="KAF5309411.1"/>
    </source>
</evidence>
<organism evidence="1 2">
    <name type="scientific">Psilocybe cf. subviscida</name>
    <dbReference type="NCBI Taxonomy" id="2480587"/>
    <lineage>
        <taxon>Eukaryota</taxon>
        <taxon>Fungi</taxon>
        <taxon>Dikarya</taxon>
        <taxon>Basidiomycota</taxon>
        <taxon>Agaricomycotina</taxon>
        <taxon>Agaricomycetes</taxon>
        <taxon>Agaricomycetidae</taxon>
        <taxon>Agaricales</taxon>
        <taxon>Agaricineae</taxon>
        <taxon>Strophariaceae</taxon>
        <taxon>Psilocybe</taxon>
    </lineage>
</organism>
<keyword evidence="2" id="KW-1185">Reference proteome</keyword>
<reference evidence="1 2" key="1">
    <citation type="journal article" date="2020" name="ISME J.">
        <title>Uncovering the hidden diversity of litter-decomposition mechanisms in mushroom-forming fungi.</title>
        <authorList>
            <person name="Floudas D."/>
            <person name="Bentzer J."/>
            <person name="Ahren D."/>
            <person name="Johansson T."/>
            <person name="Persson P."/>
            <person name="Tunlid A."/>
        </authorList>
    </citation>
    <scope>NUCLEOTIDE SEQUENCE [LARGE SCALE GENOMIC DNA]</scope>
    <source>
        <strain evidence="1 2">CBS 101986</strain>
    </source>
</reference>
<dbReference type="Proteomes" id="UP000567179">
    <property type="component" value="Unassembled WGS sequence"/>
</dbReference>